<keyword evidence="3" id="KW-1185">Reference proteome</keyword>
<sequence>MKQKLLQLFKDLEQGTISIEKAIDHLKYLPYEDFGHIKFDFHRELRTGIGEIIYGKDKTIEMLIKIINSLKQKEKNICITKLPKTKAKKLLKIFNEGYYNELAKVFLLYKNKPKSNKQKKIPIITAGSSDIYVAEEAKEILNFLGSKCIFIYDVGVAGLHRILSYKKIIEKSKVLIVVAGMDGVLPSIIGGIFGKPIIAVPTSVGYGANFKGLSALLTMLNSCAPGVCVVNIDNGFGAAYIAHMLNK</sequence>
<dbReference type="RefSeq" id="WP_066060486.1">
    <property type="nucleotide sequence ID" value="NZ_CP013015.1"/>
</dbReference>
<dbReference type="InterPro" id="IPR000031">
    <property type="entry name" value="PurE_dom"/>
</dbReference>
<name>A0A7U4QIZ7_DESA2</name>
<evidence type="ECO:0000313" key="2">
    <source>
        <dbReference type="EMBL" id="AMM40190.1"/>
    </source>
</evidence>
<evidence type="ECO:0000259" key="1">
    <source>
        <dbReference type="SMART" id="SM01001"/>
    </source>
</evidence>
<proteinExistence type="predicted"/>
<dbReference type="AlphaFoldDB" id="A0A7U4QIZ7"/>
<feature type="domain" description="PurE" evidence="1">
    <location>
        <begin position="119"/>
        <end position="246"/>
    </location>
</feature>
<accession>A0A7U4QIZ7</accession>
<dbReference type="SUPFAM" id="SSF52255">
    <property type="entry name" value="N5-CAIR mutase (phosphoribosylaminoimidazole carboxylase, PurE)"/>
    <property type="match status" value="1"/>
</dbReference>
<dbReference type="OrthoDB" id="9782511at2"/>
<dbReference type="EMBL" id="CP013015">
    <property type="protein sequence ID" value="AMM40190.1"/>
    <property type="molecule type" value="Genomic_DNA"/>
</dbReference>
<dbReference type="PANTHER" id="PTHR43064">
    <property type="entry name" value="PHOSPHORIBOSYLAMINOIMIDAZOLE CARBOXYLASE-RELATED"/>
    <property type="match status" value="1"/>
</dbReference>
<reference evidence="2 3" key="1">
    <citation type="submission" date="2015-10" db="EMBL/GenBank/DDBJ databases">
        <title>Candidatus Desulfofervidus auxilii, a hydrogenotrophic sulfate-reducing bacterium involved in the thermophilic anaerobic oxidation of methane.</title>
        <authorList>
            <person name="Krukenberg V."/>
            <person name="Richter M."/>
            <person name="Wegener G."/>
        </authorList>
    </citation>
    <scope>NUCLEOTIDE SEQUENCE [LARGE SCALE GENOMIC DNA]</scope>
    <source>
        <strain evidence="2 3">HS1</strain>
    </source>
</reference>
<dbReference type="Proteomes" id="UP000070560">
    <property type="component" value="Chromosome"/>
</dbReference>
<gene>
    <name evidence="2" type="ORF">HS1_000384</name>
</gene>
<protein>
    <submittedName>
        <fullName evidence="2">1-(5-phosphoribosyl)-5-amino-4-imidazole-carboxylate carboxylase</fullName>
    </submittedName>
</protein>
<dbReference type="GO" id="GO:0016787">
    <property type="term" value="F:hydrolase activity"/>
    <property type="evidence" value="ECO:0007669"/>
    <property type="project" value="InterPro"/>
</dbReference>
<dbReference type="Pfam" id="PF00731">
    <property type="entry name" value="AIRC"/>
    <property type="match status" value="1"/>
</dbReference>
<dbReference type="SMART" id="SM01001">
    <property type="entry name" value="AIRC"/>
    <property type="match status" value="1"/>
</dbReference>
<dbReference type="PANTHER" id="PTHR43064:SF1">
    <property type="entry name" value="SLL1489 PROTEIN"/>
    <property type="match status" value="1"/>
</dbReference>
<dbReference type="NCBIfam" id="NF033503">
    <property type="entry name" value="LarB"/>
    <property type="match status" value="1"/>
</dbReference>
<organism evidence="2 3">
    <name type="scientific">Desulfofervidus auxilii</name>
    <dbReference type="NCBI Taxonomy" id="1621989"/>
    <lineage>
        <taxon>Bacteria</taxon>
        <taxon>Pseudomonadati</taxon>
        <taxon>Thermodesulfobacteriota</taxon>
        <taxon>Candidatus Desulfofervidia</taxon>
        <taxon>Candidatus Desulfofervidales</taxon>
        <taxon>Candidatus Desulfofervidaceae</taxon>
        <taxon>Candidatus Desulfofervidus</taxon>
    </lineage>
</organism>
<dbReference type="KEGG" id="daw:HS1_000384"/>
<dbReference type="InterPro" id="IPR039476">
    <property type="entry name" value="P2CMN_synthase_LarB"/>
</dbReference>
<dbReference type="Gene3D" id="3.40.50.1970">
    <property type="match status" value="1"/>
</dbReference>
<evidence type="ECO:0000313" key="3">
    <source>
        <dbReference type="Proteomes" id="UP000070560"/>
    </source>
</evidence>
<dbReference type="GO" id="GO:0006189">
    <property type="term" value="P:'de novo' IMP biosynthetic process"/>
    <property type="evidence" value="ECO:0007669"/>
    <property type="project" value="InterPro"/>
</dbReference>